<protein>
    <submittedName>
        <fullName evidence="2">Uncharacterized protein</fullName>
    </submittedName>
</protein>
<evidence type="ECO:0000313" key="2">
    <source>
        <dbReference type="EMBL" id="KAF6811464.1"/>
    </source>
</evidence>
<evidence type="ECO:0000256" key="1">
    <source>
        <dbReference type="SAM" id="MobiDB-lite"/>
    </source>
</evidence>
<gene>
    <name evidence="2" type="ORF">CPLU01_15119</name>
</gene>
<comment type="caution">
    <text evidence="2">The sequence shown here is derived from an EMBL/GenBank/DDBJ whole genome shotgun (WGS) entry which is preliminary data.</text>
</comment>
<feature type="compositionally biased region" description="Basic and acidic residues" evidence="1">
    <location>
        <begin position="12"/>
        <end position="26"/>
    </location>
</feature>
<feature type="region of interest" description="Disordered" evidence="1">
    <location>
        <begin position="171"/>
        <end position="201"/>
    </location>
</feature>
<name>A0A8H6JE58_9PEZI</name>
<keyword evidence="3" id="KW-1185">Reference proteome</keyword>
<accession>A0A8H6JE58</accession>
<dbReference type="AlphaFoldDB" id="A0A8H6JE58"/>
<proteinExistence type="predicted"/>
<dbReference type="EMBL" id="WIGO01000464">
    <property type="protein sequence ID" value="KAF6811464.1"/>
    <property type="molecule type" value="Genomic_DNA"/>
</dbReference>
<sequence length="565" mass="61563">MPRRAKGAAKGEGCHEGRKIAAEGERSRHQAERHWYVAALSHEAPKLSSRFDCPLVGSILAGAEVGFAVVKTTQRRALGWVALALAIESGVGDVSIARPDKRHSQCQSHIGQFELREVSSVEGFDNGAAVLETTGIRGECGYRHVLVSPAGYVLTFGTAGERHYRNEPSAGLAGAKLQPPTWKQAAARPKGAPHPRADRPSSLRLCGAHHLPLGGGLIERYVTVVLSSAPDRAPRPAPAVAAQERKKPAAVPLHPIRHTRIDEPEPWRRRLWVTQAGKVIFSHRAASWSSNLPTSIQPILTILPFILKAPTARHLIYACQLMLIIAATVASSTATLDYDTGTQAFVAAQHNDHAGQLALATRKCWFLYPETFIRGDEPGISPADADTIDTAYSIKDITKKIGRHAAASAPAQCRIRRLSPEQEGPNNSELLRRYAEMCAAKSNPARFIKLVFGNNDPVSPPCRYELKAGCEIDPALPYRQNVSSSQPTPRLNTTRCLSSRLSRCPLQQLISAVVSTLDLCTTAMSQLSKLAHLTSLAWLLRREDLDLCELRAVASLQQLQHVEAR</sequence>
<dbReference type="Proteomes" id="UP000654918">
    <property type="component" value="Unassembled WGS sequence"/>
</dbReference>
<evidence type="ECO:0000313" key="3">
    <source>
        <dbReference type="Proteomes" id="UP000654918"/>
    </source>
</evidence>
<organism evidence="2 3">
    <name type="scientific">Colletotrichum plurivorum</name>
    <dbReference type="NCBI Taxonomy" id="2175906"/>
    <lineage>
        <taxon>Eukaryota</taxon>
        <taxon>Fungi</taxon>
        <taxon>Dikarya</taxon>
        <taxon>Ascomycota</taxon>
        <taxon>Pezizomycotina</taxon>
        <taxon>Sordariomycetes</taxon>
        <taxon>Hypocreomycetidae</taxon>
        <taxon>Glomerellales</taxon>
        <taxon>Glomerellaceae</taxon>
        <taxon>Colletotrichum</taxon>
        <taxon>Colletotrichum orchidearum species complex</taxon>
    </lineage>
</organism>
<reference evidence="2" key="1">
    <citation type="journal article" date="2020" name="Phytopathology">
        <title>Genome Sequence Resources of Colletotrichum truncatum, C. plurivorum, C. musicola, and C. sojae: Four Species Pathogenic to Soybean (Glycine max).</title>
        <authorList>
            <person name="Rogerio F."/>
            <person name="Boufleur T.R."/>
            <person name="Ciampi-Guillardi M."/>
            <person name="Sukno S.A."/>
            <person name="Thon M.R."/>
            <person name="Massola Junior N.S."/>
            <person name="Baroncelli R."/>
        </authorList>
    </citation>
    <scope>NUCLEOTIDE SEQUENCE</scope>
    <source>
        <strain evidence="2">LFN00145</strain>
    </source>
</reference>
<feature type="region of interest" description="Disordered" evidence="1">
    <location>
        <begin position="1"/>
        <end position="26"/>
    </location>
</feature>